<dbReference type="Proteomes" id="UP000076643">
    <property type="component" value="Unassembled WGS sequence"/>
</dbReference>
<proteinExistence type="predicted"/>
<evidence type="ECO:0008006" key="3">
    <source>
        <dbReference type="Google" id="ProtNLM"/>
    </source>
</evidence>
<evidence type="ECO:0000313" key="2">
    <source>
        <dbReference type="Proteomes" id="UP000076643"/>
    </source>
</evidence>
<gene>
    <name evidence="1" type="ORF">N475_01420</name>
</gene>
<dbReference type="PATRIC" id="fig|1365250.3.peg.2511"/>
<name>A0A166WHX1_9GAMM</name>
<accession>A0A166WHX1</accession>
<dbReference type="EMBL" id="AUYB01000103">
    <property type="protein sequence ID" value="KZN37503.1"/>
    <property type="molecule type" value="Genomic_DNA"/>
</dbReference>
<dbReference type="AlphaFoldDB" id="A0A166WHX1"/>
<organism evidence="1 2">
    <name type="scientific">Pseudoalteromonas luteoviolacea DSM 6061</name>
    <dbReference type="NCBI Taxonomy" id="1365250"/>
    <lineage>
        <taxon>Bacteria</taxon>
        <taxon>Pseudomonadati</taxon>
        <taxon>Pseudomonadota</taxon>
        <taxon>Gammaproteobacteria</taxon>
        <taxon>Alteromonadales</taxon>
        <taxon>Pseudoalteromonadaceae</taxon>
        <taxon>Pseudoalteromonas</taxon>
    </lineage>
</organism>
<dbReference type="PROSITE" id="PS51257">
    <property type="entry name" value="PROKAR_LIPOPROTEIN"/>
    <property type="match status" value="1"/>
</dbReference>
<keyword evidence="2" id="KW-1185">Reference proteome</keyword>
<reference evidence="1 2" key="1">
    <citation type="submission" date="2013-07" db="EMBL/GenBank/DDBJ databases">
        <title>Comparative Genomic and Metabolomic Analysis of Twelve Strains of Pseudoalteromonas luteoviolacea.</title>
        <authorList>
            <person name="Vynne N.G."/>
            <person name="Mansson M."/>
            <person name="Gram L."/>
        </authorList>
    </citation>
    <scope>NUCLEOTIDE SEQUENCE [LARGE SCALE GENOMIC DNA]</scope>
    <source>
        <strain evidence="1 2">DSM 6061</strain>
    </source>
</reference>
<dbReference type="RefSeq" id="WP_063359532.1">
    <property type="nucleotide sequence ID" value="NZ_AQHB01000028.1"/>
</dbReference>
<sequence length="93" mass="10351">MKLVLASMCAVFILTGCKVNEGAPYDSEAEPQDRTEYVGVEGAVQAQKDKVYLMDKELSDKCKNAKVDHAVALTNNDQQELKRQEQIIKSTCK</sequence>
<comment type="caution">
    <text evidence="1">The sequence shown here is derived from an EMBL/GenBank/DDBJ whole genome shotgun (WGS) entry which is preliminary data.</text>
</comment>
<evidence type="ECO:0000313" key="1">
    <source>
        <dbReference type="EMBL" id="KZN37503.1"/>
    </source>
</evidence>
<protein>
    <recommendedName>
        <fullName evidence="3">Lipoprotein</fullName>
    </recommendedName>
</protein>